<dbReference type="Proteomes" id="UP000298030">
    <property type="component" value="Unassembled WGS sequence"/>
</dbReference>
<organism evidence="3 4">
    <name type="scientific">Coprinellus micaceus</name>
    <name type="common">Glistening ink-cap mushroom</name>
    <name type="synonym">Coprinus micaceus</name>
    <dbReference type="NCBI Taxonomy" id="71717"/>
    <lineage>
        <taxon>Eukaryota</taxon>
        <taxon>Fungi</taxon>
        <taxon>Dikarya</taxon>
        <taxon>Basidiomycota</taxon>
        <taxon>Agaricomycotina</taxon>
        <taxon>Agaricomycetes</taxon>
        <taxon>Agaricomycetidae</taxon>
        <taxon>Agaricales</taxon>
        <taxon>Agaricineae</taxon>
        <taxon>Psathyrellaceae</taxon>
        <taxon>Coprinellus</taxon>
    </lineage>
</organism>
<evidence type="ECO:0000256" key="2">
    <source>
        <dbReference type="SAM" id="SignalP"/>
    </source>
</evidence>
<keyword evidence="2" id="KW-0732">Signal</keyword>
<reference evidence="3 4" key="1">
    <citation type="journal article" date="2019" name="Nat. Ecol. Evol.">
        <title>Megaphylogeny resolves global patterns of mushroom evolution.</title>
        <authorList>
            <person name="Varga T."/>
            <person name="Krizsan K."/>
            <person name="Foldi C."/>
            <person name="Dima B."/>
            <person name="Sanchez-Garcia M."/>
            <person name="Sanchez-Ramirez S."/>
            <person name="Szollosi G.J."/>
            <person name="Szarkandi J.G."/>
            <person name="Papp V."/>
            <person name="Albert L."/>
            <person name="Andreopoulos W."/>
            <person name="Angelini C."/>
            <person name="Antonin V."/>
            <person name="Barry K.W."/>
            <person name="Bougher N.L."/>
            <person name="Buchanan P."/>
            <person name="Buyck B."/>
            <person name="Bense V."/>
            <person name="Catcheside P."/>
            <person name="Chovatia M."/>
            <person name="Cooper J."/>
            <person name="Damon W."/>
            <person name="Desjardin D."/>
            <person name="Finy P."/>
            <person name="Geml J."/>
            <person name="Haridas S."/>
            <person name="Hughes K."/>
            <person name="Justo A."/>
            <person name="Karasinski D."/>
            <person name="Kautmanova I."/>
            <person name="Kiss B."/>
            <person name="Kocsube S."/>
            <person name="Kotiranta H."/>
            <person name="LaButti K.M."/>
            <person name="Lechner B.E."/>
            <person name="Liimatainen K."/>
            <person name="Lipzen A."/>
            <person name="Lukacs Z."/>
            <person name="Mihaltcheva S."/>
            <person name="Morgado L.N."/>
            <person name="Niskanen T."/>
            <person name="Noordeloos M.E."/>
            <person name="Ohm R.A."/>
            <person name="Ortiz-Santana B."/>
            <person name="Ovrebo C."/>
            <person name="Racz N."/>
            <person name="Riley R."/>
            <person name="Savchenko A."/>
            <person name="Shiryaev A."/>
            <person name="Soop K."/>
            <person name="Spirin V."/>
            <person name="Szebenyi C."/>
            <person name="Tomsovsky M."/>
            <person name="Tulloss R.E."/>
            <person name="Uehling J."/>
            <person name="Grigoriev I.V."/>
            <person name="Vagvolgyi C."/>
            <person name="Papp T."/>
            <person name="Martin F.M."/>
            <person name="Miettinen O."/>
            <person name="Hibbett D.S."/>
            <person name="Nagy L.G."/>
        </authorList>
    </citation>
    <scope>NUCLEOTIDE SEQUENCE [LARGE SCALE GENOMIC DNA]</scope>
    <source>
        <strain evidence="3 4">FP101781</strain>
    </source>
</reference>
<evidence type="ECO:0000313" key="4">
    <source>
        <dbReference type="Proteomes" id="UP000298030"/>
    </source>
</evidence>
<evidence type="ECO:0000256" key="1">
    <source>
        <dbReference type="SAM" id="MobiDB-lite"/>
    </source>
</evidence>
<evidence type="ECO:0008006" key="5">
    <source>
        <dbReference type="Google" id="ProtNLM"/>
    </source>
</evidence>
<feature type="compositionally biased region" description="Basic residues" evidence="1">
    <location>
        <begin position="67"/>
        <end position="112"/>
    </location>
</feature>
<protein>
    <recommendedName>
        <fullName evidence="5">Secreted protein</fullName>
    </recommendedName>
</protein>
<proteinExistence type="predicted"/>
<name>A0A4Y7SZD7_COPMI</name>
<comment type="caution">
    <text evidence="3">The sequence shown here is derived from an EMBL/GenBank/DDBJ whole genome shotgun (WGS) entry which is preliminary data.</text>
</comment>
<feature type="chain" id="PRO_5021484760" description="Secreted protein" evidence="2">
    <location>
        <begin position="35"/>
        <end position="112"/>
    </location>
</feature>
<evidence type="ECO:0000313" key="3">
    <source>
        <dbReference type="EMBL" id="TEB27081.1"/>
    </source>
</evidence>
<gene>
    <name evidence="3" type="ORF">FA13DRAFT_1736871</name>
</gene>
<dbReference type="EMBL" id="QPFP01000043">
    <property type="protein sequence ID" value="TEB27081.1"/>
    <property type="molecule type" value="Genomic_DNA"/>
</dbReference>
<sequence>MPYAGSRGAALSRHILATILIFGVLLRGNRVTEAEPSANSNPKPWRSFSGTRGEAKATPTAVAPRHAASHAKPGRSHHAASPHRHSKGNFKRPSHTRGRARSFHSTRRPPSR</sequence>
<dbReference type="AlphaFoldDB" id="A0A4Y7SZD7"/>
<accession>A0A4Y7SZD7</accession>
<feature type="region of interest" description="Disordered" evidence="1">
    <location>
        <begin position="32"/>
        <end position="112"/>
    </location>
</feature>
<feature type="signal peptide" evidence="2">
    <location>
        <begin position="1"/>
        <end position="34"/>
    </location>
</feature>
<keyword evidence="4" id="KW-1185">Reference proteome</keyword>